<evidence type="ECO:0000256" key="7">
    <source>
        <dbReference type="ARBA" id="ARBA00023306"/>
    </source>
</evidence>
<name>A0A8C5PSB7_9ANUR</name>
<feature type="compositionally biased region" description="Polar residues" evidence="9">
    <location>
        <begin position="212"/>
        <end position="228"/>
    </location>
</feature>
<evidence type="ECO:0000313" key="11">
    <source>
        <dbReference type="Ensembl" id="ENSLLEP00000026704.1"/>
    </source>
</evidence>
<feature type="region of interest" description="Disordered" evidence="9">
    <location>
        <begin position="172"/>
        <end position="236"/>
    </location>
</feature>
<dbReference type="OrthoDB" id="5990092at2759"/>
<keyword evidence="7" id="KW-0131">Cell cycle</keyword>
<keyword evidence="12" id="KW-1185">Reference proteome</keyword>
<dbReference type="PANTHER" id="PTHR21577:SF3">
    <property type="entry name" value="SHUGOSHIN 1-RELATED"/>
    <property type="match status" value="1"/>
</dbReference>
<comment type="subcellular location">
    <subcellularLocation>
        <location evidence="1">Chromosome</location>
        <location evidence="1">Centromere</location>
    </subcellularLocation>
</comment>
<evidence type="ECO:0000256" key="3">
    <source>
        <dbReference type="ARBA" id="ARBA00022454"/>
    </source>
</evidence>
<keyword evidence="5" id="KW-0159">Chromosome partition</keyword>
<reference evidence="11" key="2">
    <citation type="submission" date="2025-09" db="UniProtKB">
        <authorList>
            <consortium name="Ensembl"/>
        </authorList>
    </citation>
    <scope>IDENTIFICATION</scope>
</reference>
<dbReference type="AlphaFoldDB" id="A0A8C5PSB7"/>
<feature type="region of interest" description="Disordered" evidence="9">
    <location>
        <begin position="926"/>
        <end position="965"/>
    </location>
</feature>
<evidence type="ECO:0000256" key="9">
    <source>
        <dbReference type="SAM" id="MobiDB-lite"/>
    </source>
</evidence>
<dbReference type="GO" id="GO:0051301">
    <property type="term" value="P:cell division"/>
    <property type="evidence" value="ECO:0007669"/>
    <property type="project" value="UniProtKB-KW"/>
</dbReference>
<evidence type="ECO:0000256" key="8">
    <source>
        <dbReference type="ARBA" id="ARBA00023328"/>
    </source>
</evidence>
<feature type="compositionally biased region" description="Basic and acidic residues" evidence="9">
    <location>
        <begin position="202"/>
        <end position="211"/>
    </location>
</feature>
<protein>
    <recommendedName>
        <fullName evidence="10">Shugoshin C-terminal domain-containing protein</fullName>
    </recommendedName>
</protein>
<accession>A0A8C5PSB7</accession>
<dbReference type="Proteomes" id="UP000694569">
    <property type="component" value="Unplaced"/>
</dbReference>
<dbReference type="PANTHER" id="PTHR21577">
    <property type="entry name" value="SHUGOSHIN"/>
    <property type="match status" value="1"/>
</dbReference>
<feature type="compositionally biased region" description="Polar residues" evidence="9">
    <location>
        <begin position="183"/>
        <end position="201"/>
    </location>
</feature>
<dbReference type="GO" id="GO:0000776">
    <property type="term" value="C:kinetochore"/>
    <property type="evidence" value="ECO:0007669"/>
    <property type="project" value="TreeGrafter"/>
</dbReference>
<feature type="region of interest" description="Disordered" evidence="9">
    <location>
        <begin position="262"/>
        <end position="297"/>
    </location>
</feature>
<dbReference type="GO" id="GO:0051177">
    <property type="term" value="P:meiotic sister chromatid cohesion"/>
    <property type="evidence" value="ECO:0007669"/>
    <property type="project" value="TreeGrafter"/>
</dbReference>
<proteinExistence type="inferred from homology"/>
<feature type="region of interest" description="Disordered" evidence="9">
    <location>
        <begin position="602"/>
        <end position="623"/>
    </location>
</feature>
<dbReference type="Pfam" id="PF07557">
    <property type="entry name" value="Shugoshin_C"/>
    <property type="match status" value="1"/>
</dbReference>
<feature type="compositionally biased region" description="Low complexity" evidence="9">
    <location>
        <begin position="268"/>
        <end position="281"/>
    </location>
</feature>
<keyword evidence="4" id="KW-0132">Cell division</keyword>
<evidence type="ECO:0000313" key="12">
    <source>
        <dbReference type="Proteomes" id="UP000694569"/>
    </source>
</evidence>
<evidence type="ECO:0000256" key="6">
    <source>
        <dbReference type="ARBA" id="ARBA00023054"/>
    </source>
</evidence>
<feature type="domain" description="Shugoshin C-terminal" evidence="10">
    <location>
        <begin position="947"/>
        <end position="965"/>
    </location>
</feature>
<sequence length="965" mass="107333">MDNQSGSSNPSLQSLKDRMREKINASLKATRLNTSLAAKIKSKALNNSSILKISLKHNNKALACALTVEKEKSRRLENDKMFLQKEVEVLLFQNALLRQNLSIVHKIFKDIDIFMSINLPTGIEISSNMESLDIDSKEQGSERLSQQSRSSYVADQVTLVPGVPLRVPCSAVGEQRNEKSRQLGETSAIGSTVHQPLNSALTREKSNRLDTLHTSSNSPRESFTLQNEKLSDEASPRIAKRSNENLDSLDKNLSELFGFVTRRKKTSRSTSRSSSQTSKSRTTGEGRESNCSSPSEQVVACTISTDRSFLQDPDDMWAICTKNPEVNSFEGKKQPPDPCLRLSSMAKDCDKSQGTDRIDKQPGCAMFPTVSTSCGLATDKSQAENGSITQERTVYEADMEMTTTNSASIVAVSSKNKNPTGKTKSGIPVKHNGTTLRKVKKSVRGKTKAKENPNDLFVDYEANVLSNSTPKTELEDEFLVHPFCDPKSSKVKGDMIPESGSEVDSMAQPYVMTYSIKQEPFNVPVSKGIVDNDTKDVDVPAVTVLTVPVLTPSYEQLIVPSEKNELPHKTEKTQFKGVRHKLSATPPKSRLDGIDVPVDDYRHSKSLKSKTSKRKTNQKESKKCLEDHMFSRQAEGISDILAPLGSRPDPLRRETYIVNPTQTPVSPDIQSISRGNDFICRRETYVIKEPVPWAFNNHSTPEMVTDKEQTGTSTPPGNSLALHLPEMLHDNKSIKEEMEIPRTFKESTSNGCDLEKTIICPRQNDIYDGFNSTFNLSDSGTVILPDATTNEVTFAREPINKPKKWKPFAVDYLTKEQDSFVLDMDCRSWFQEQIHLPSFVRVSSVTNRESASLFITDKSNNTPLVELPGIDEFCHQTSSSAVCETNCSRAQISEKGDLPCEDLRQSLGSQGTASNPFKDLTNTTLSIKQSSKSCSEEEDVSQGHRTRRRNPVSYKEPGLRSKLRR</sequence>
<evidence type="ECO:0000256" key="1">
    <source>
        <dbReference type="ARBA" id="ARBA00004584"/>
    </source>
</evidence>
<evidence type="ECO:0000256" key="4">
    <source>
        <dbReference type="ARBA" id="ARBA00022618"/>
    </source>
</evidence>
<comment type="similarity">
    <text evidence="2">Belongs to the shugoshin family.</text>
</comment>
<feature type="compositionally biased region" description="Basic residues" evidence="9">
    <location>
        <begin position="604"/>
        <end position="616"/>
    </location>
</feature>
<evidence type="ECO:0000259" key="10">
    <source>
        <dbReference type="Pfam" id="PF07557"/>
    </source>
</evidence>
<dbReference type="GeneTree" id="ENSGT00940000154107"/>
<dbReference type="GO" id="GO:0045132">
    <property type="term" value="P:meiotic chromosome segregation"/>
    <property type="evidence" value="ECO:0007669"/>
    <property type="project" value="InterPro"/>
</dbReference>
<dbReference type="Ensembl" id="ENSLLET00000027744.1">
    <property type="protein sequence ID" value="ENSLLEP00000026704.1"/>
    <property type="gene ID" value="ENSLLEG00000016954.1"/>
</dbReference>
<evidence type="ECO:0000256" key="2">
    <source>
        <dbReference type="ARBA" id="ARBA00010845"/>
    </source>
</evidence>
<dbReference type="GO" id="GO:0005634">
    <property type="term" value="C:nucleus"/>
    <property type="evidence" value="ECO:0007669"/>
    <property type="project" value="InterPro"/>
</dbReference>
<dbReference type="InterPro" id="IPR011515">
    <property type="entry name" value="Shugoshin_C"/>
</dbReference>
<dbReference type="InterPro" id="IPR038889">
    <property type="entry name" value="Shugoshin1/2"/>
</dbReference>
<keyword evidence="8" id="KW-0137">Centromere</keyword>
<keyword evidence="6" id="KW-0175">Coiled coil</keyword>
<organism evidence="11 12">
    <name type="scientific">Leptobrachium leishanense</name>
    <name type="common">Leishan spiny toad</name>
    <dbReference type="NCBI Taxonomy" id="445787"/>
    <lineage>
        <taxon>Eukaryota</taxon>
        <taxon>Metazoa</taxon>
        <taxon>Chordata</taxon>
        <taxon>Craniata</taxon>
        <taxon>Vertebrata</taxon>
        <taxon>Euteleostomi</taxon>
        <taxon>Amphibia</taxon>
        <taxon>Batrachia</taxon>
        <taxon>Anura</taxon>
        <taxon>Pelobatoidea</taxon>
        <taxon>Megophryidae</taxon>
        <taxon>Leptobrachium</taxon>
    </lineage>
</organism>
<evidence type="ECO:0000256" key="5">
    <source>
        <dbReference type="ARBA" id="ARBA00022829"/>
    </source>
</evidence>
<reference evidence="11" key="1">
    <citation type="submission" date="2025-08" db="UniProtKB">
        <authorList>
            <consortium name="Ensembl"/>
        </authorList>
    </citation>
    <scope>IDENTIFICATION</scope>
</reference>
<keyword evidence="3" id="KW-0158">Chromosome</keyword>